<sequence length="289" mass="31840">MRVLLTGSSGRVGRAIYGALVPGHEVIGLDRHPFSTTRLVGDFCDADCLRRALIGVDAVIHTAALHAPHVGHLADREFVRINVDGVQRLLDLALQAGVRCLIFTSTTAVYGYAIQRGACTWVDETTVPQPRTIYHRSKLQAEAMLESAAGPGLTVRVIRMSRCFPEPVDRMAVYRLHRGIDLRDVAAAHLAALQADGADFQRYIASGATPFQALDLPALSADPAGVILQRQPDLLQAFAQRGWPLRPRIDRVYDASAIERDLGWRSRHGWQAVLAHYDQGSIEVLPFRR</sequence>
<protein>
    <submittedName>
        <fullName evidence="2">Nucleoside-diphosphate-sugar epimerase</fullName>
    </submittedName>
</protein>
<dbReference type="InterPro" id="IPR001509">
    <property type="entry name" value="Epimerase_deHydtase"/>
</dbReference>
<organism evidence="2 3">
    <name type="scientific">Frateuria aurantia (strain ATCC 33424 / DSM 6220 / KCTC 2777 / LMG 1558 / NBRC 3245 / NCIMB 13370)</name>
    <name type="common">Acetobacter aurantius</name>
    <dbReference type="NCBI Taxonomy" id="767434"/>
    <lineage>
        <taxon>Bacteria</taxon>
        <taxon>Pseudomonadati</taxon>
        <taxon>Pseudomonadota</taxon>
        <taxon>Gammaproteobacteria</taxon>
        <taxon>Lysobacterales</taxon>
        <taxon>Rhodanobacteraceae</taxon>
        <taxon>Frateuria</taxon>
    </lineage>
</organism>
<reference evidence="2" key="1">
    <citation type="submission" date="2012-02" db="EMBL/GenBank/DDBJ databases">
        <title>The complete genome of Frateuria aurantia DSM 6220.</title>
        <authorList>
            <consortium name="US DOE Joint Genome Institute (JGI-PGF)"/>
            <person name="Lucas S."/>
            <person name="Copeland A."/>
            <person name="Lapidus A."/>
            <person name="Glavina del Rio T."/>
            <person name="Dalin E."/>
            <person name="Tice H."/>
            <person name="Bruce D."/>
            <person name="Goodwin L."/>
            <person name="Pitluck S."/>
            <person name="Peters L."/>
            <person name="Ovchinnikova G."/>
            <person name="Teshima H."/>
            <person name="Kyrpides N."/>
            <person name="Mavromatis K."/>
            <person name="Ivanova N."/>
            <person name="Brettin T."/>
            <person name="Detter J.C."/>
            <person name="Han C."/>
            <person name="Larimer F."/>
            <person name="Land M."/>
            <person name="Hauser L."/>
            <person name="Markowitz V."/>
            <person name="Cheng J.-F."/>
            <person name="Hugenholtz P."/>
            <person name="Woyke T."/>
            <person name="Wu D."/>
            <person name="Brambilla E."/>
            <person name="Klenk H.-P."/>
            <person name="Eisen J.A."/>
        </authorList>
    </citation>
    <scope>NUCLEOTIDE SEQUENCE</scope>
    <source>
        <strain evidence="2">DSM 6220</strain>
    </source>
</reference>
<feature type="domain" description="NAD-dependent epimerase/dehydratase" evidence="1">
    <location>
        <begin position="3"/>
        <end position="161"/>
    </location>
</feature>
<dbReference type="OrthoDB" id="9801056at2"/>
<dbReference type="InterPro" id="IPR036291">
    <property type="entry name" value="NAD(P)-bd_dom_sf"/>
</dbReference>
<dbReference type="PANTHER" id="PTHR43245:SF54">
    <property type="entry name" value="BLL0593 PROTEIN"/>
    <property type="match status" value="1"/>
</dbReference>
<proteinExistence type="predicted"/>
<dbReference type="KEGG" id="fau:Fraau_2580"/>
<dbReference type="AlphaFoldDB" id="H8KYC1"/>
<dbReference type="PANTHER" id="PTHR43245">
    <property type="entry name" value="BIFUNCTIONAL POLYMYXIN RESISTANCE PROTEIN ARNA"/>
    <property type="match status" value="1"/>
</dbReference>
<name>H8KYC1_FRAAD</name>
<evidence type="ECO:0000313" key="3">
    <source>
        <dbReference type="Proteomes" id="UP000005234"/>
    </source>
</evidence>
<gene>
    <name evidence="2" type="ordered locus">Fraau_2580</name>
</gene>
<dbReference type="Gene3D" id="3.40.50.720">
    <property type="entry name" value="NAD(P)-binding Rossmann-like Domain"/>
    <property type="match status" value="1"/>
</dbReference>
<dbReference type="InterPro" id="IPR050177">
    <property type="entry name" value="Lipid_A_modif_metabolic_enz"/>
</dbReference>
<dbReference type="SUPFAM" id="SSF51735">
    <property type="entry name" value="NAD(P)-binding Rossmann-fold domains"/>
    <property type="match status" value="1"/>
</dbReference>
<evidence type="ECO:0000259" key="1">
    <source>
        <dbReference type="Pfam" id="PF01370"/>
    </source>
</evidence>
<dbReference type="Pfam" id="PF01370">
    <property type="entry name" value="Epimerase"/>
    <property type="match status" value="1"/>
</dbReference>
<keyword evidence="3" id="KW-1185">Reference proteome</keyword>
<dbReference type="HOGENOM" id="CLU_054225_0_0_6"/>
<evidence type="ECO:0000313" key="2">
    <source>
        <dbReference type="EMBL" id="AFC86925.1"/>
    </source>
</evidence>
<dbReference type="Proteomes" id="UP000005234">
    <property type="component" value="Chromosome"/>
</dbReference>
<accession>H8KYC1</accession>
<dbReference type="STRING" id="767434.Fraau_2580"/>
<dbReference type="EMBL" id="CP003350">
    <property type="protein sequence ID" value="AFC86925.1"/>
    <property type="molecule type" value="Genomic_DNA"/>
</dbReference>
<dbReference type="eggNOG" id="COG0451">
    <property type="taxonomic scope" value="Bacteria"/>
</dbReference>